<proteinExistence type="predicted"/>
<accession>A0A8S9IUE4</accession>
<evidence type="ECO:0000313" key="1">
    <source>
        <dbReference type="EMBL" id="KAF2573561.1"/>
    </source>
</evidence>
<reference evidence="1" key="1">
    <citation type="submission" date="2019-12" db="EMBL/GenBank/DDBJ databases">
        <title>Genome sequencing and annotation of Brassica cretica.</title>
        <authorList>
            <person name="Studholme D.J."/>
            <person name="Sarris P.F."/>
        </authorList>
    </citation>
    <scope>NUCLEOTIDE SEQUENCE</scope>
    <source>
        <strain evidence="1">PFS-102/07</strain>
        <tissue evidence="1">Leaf</tissue>
    </source>
</reference>
<gene>
    <name evidence="1" type="ORF">F2Q70_00005295</name>
</gene>
<dbReference type="EMBL" id="QGKY02001015">
    <property type="protein sequence ID" value="KAF2573561.1"/>
    <property type="molecule type" value="Genomic_DNA"/>
</dbReference>
<organism evidence="1">
    <name type="scientific">Brassica cretica</name>
    <name type="common">Mustard</name>
    <dbReference type="NCBI Taxonomy" id="69181"/>
    <lineage>
        <taxon>Eukaryota</taxon>
        <taxon>Viridiplantae</taxon>
        <taxon>Streptophyta</taxon>
        <taxon>Embryophyta</taxon>
        <taxon>Tracheophyta</taxon>
        <taxon>Spermatophyta</taxon>
        <taxon>Magnoliopsida</taxon>
        <taxon>eudicotyledons</taxon>
        <taxon>Gunneridae</taxon>
        <taxon>Pentapetalae</taxon>
        <taxon>rosids</taxon>
        <taxon>malvids</taxon>
        <taxon>Brassicales</taxon>
        <taxon>Brassicaceae</taxon>
        <taxon>Brassiceae</taxon>
        <taxon>Brassica</taxon>
    </lineage>
</organism>
<comment type="caution">
    <text evidence="1">The sequence shown here is derived from an EMBL/GenBank/DDBJ whole genome shotgun (WGS) entry which is preliminary data.</text>
</comment>
<protein>
    <submittedName>
        <fullName evidence="1">Uncharacterized protein</fullName>
    </submittedName>
</protein>
<dbReference type="AlphaFoldDB" id="A0A8S9IUE4"/>
<name>A0A8S9IUE4_BRACR</name>
<sequence>MGSKWSRVRAVLSFVRSPKSGLASLPPVDWSFRLLRPSSFRKKPSAVTYLSDALQPILLCGTSVMGPELSRITYASISLSLTCSSSPGLFVLGGTHRDTPCRLLEWTTSGVDFTGSRWPDQGLVSLASPVAPVGVAFGMVCRRKSSAVACLSDALQPILLCGTSVMGPELSRITSASISMSLTCSSSPGLFVLGGTHMDTPCRLLEWTTSRVDFTGSRWPDQGLVSLASPVAPVGVAFGMVCGSLDHSPVESSIDLCCLMQFPASCLFRDLLKLNVCSWQIALISFLDARI</sequence>